<sequence length="240" mass="26893">MHKSRSYIWPLYRTLSTRPDLARQIPSINLDVTERCVTINPPSSHLFPGGVPFTPSVKLQFPEPAVAGALLQLLPEVQRLIIRLFTRHGSYPAGEEPLMEHCLSKLFPGFDPRTAHLTPILGLEEVHEIIWEGSAFHWALANLASLSHLMLERPCRILADEAPHEMNETLMTFDLVSRSSIFTPGTGQNQHLGPFLANFTALEHIGLVIYDSSHDDGDRFRLDDQVTPENQGSFSILLAK</sequence>
<gene>
    <name evidence="1" type="ORF">EK21DRAFT_61742</name>
</gene>
<evidence type="ECO:0000313" key="2">
    <source>
        <dbReference type="Proteomes" id="UP000799777"/>
    </source>
</evidence>
<dbReference type="AlphaFoldDB" id="A0A9P4LQS6"/>
<accession>A0A9P4LQS6</accession>
<keyword evidence="2" id="KW-1185">Reference proteome</keyword>
<proteinExistence type="predicted"/>
<evidence type="ECO:0000313" key="1">
    <source>
        <dbReference type="EMBL" id="KAF2032084.1"/>
    </source>
</evidence>
<feature type="non-terminal residue" evidence="1">
    <location>
        <position position="240"/>
    </location>
</feature>
<organism evidence="1 2">
    <name type="scientific">Setomelanomma holmii</name>
    <dbReference type="NCBI Taxonomy" id="210430"/>
    <lineage>
        <taxon>Eukaryota</taxon>
        <taxon>Fungi</taxon>
        <taxon>Dikarya</taxon>
        <taxon>Ascomycota</taxon>
        <taxon>Pezizomycotina</taxon>
        <taxon>Dothideomycetes</taxon>
        <taxon>Pleosporomycetidae</taxon>
        <taxon>Pleosporales</taxon>
        <taxon>Pleosporineae</taxon>
        <taxon>Phaeosphaeriaceae</taxon>
        <taxon>Setomelanomma</taxon>
    </lineage>
</organism>
<name>A0A9P4LQS6_9PLEO</name>
<comment type="caution">
    <text evidence="1">The sequence shown here is derived from an EMBL/GenBank/DDBJ whole genome shotgun (WGS) entry which is preliminary data.</text>
</comment>
<protein>
    <submittedName>
        <fullName evidence="1">Uncharacterized protein</fullName>
    </submittedName>
</protein>
<dbReference type="Proteomes" id="UP000799777">
    <property type="component" value="Unassembled WGS sequence"/>
</dbReference>
<dbReference type="EMBL" id="ML978175">
    <property type="protein sequence ID" value="KAF2032084.1"/>
    <property type="molecule type" value="Genomic_DNA"/>
</dbReference>
<reference evidence="1" key="1">
    <citation type="journal article" date="2020" name="Stud. Mycol.">
        <title>101 Dothideomycetes genomes: a test case for predicting lifestyles and emergence of pathogens.</title>
        <authorList>
            <person name="Haridas S."/>
            <person name="Albert R."/>
            <person name="Binder M."/>
            <person name="Bloem J."/>
            <person name="Labutti K."/>
            <person name="Salamov A."/>
            <person name="Andreopoulos B."/>
            <person name="Baker S."/>
            <person name="Barry K."/>
            <person name="Bills G."/>
            <person name="Bluhm B."/>
            <person name="Cannon C."/>
            <person name="Castanera R."/>
            <person name="Culley D."/>
            <person name="Daum C."/>
            <person name="Ezra D."/>
            <person name="Gonzalez J."/>
            <person name="Henrissat B."/>
            <person name="Kuo A."/>
            <person name="Liang C."/>
            <person name="Lipzen A."/>
            <person name="Lutzoni F."/>
            <person name="Magnuson J."/>
            <person name="Mondo S."/>
            <person name="Nolan M."/>
            <person name="Ohm R."/>
            <person name="Pangilinan J."/>
            <person name="Park H.-J."/>
            <person name="Ramirez L."/>
            <person name="Alfaro M."/>
            <person name="Sun H."/>
            <person name="Tritt A."/>
            <person name="Yoshinaga Y."/>
            <person name="Zwiers L.-H."/>
            <person name="Turgeon B."/>
            <person name="Goodwin S."/>
            <person name="Spatafora J."/>
            <person name="Crous P."/>
            <person name="Grigoriev I."/>
        </authorList>
    </citation>
    <scope>NUCLEOTIDE SEQUENCE</scope>
    <source>
        <strain evidence="1">CBS 110217</strain>
    </source>
</reference>
<dbReference type="OrthoDB" id="3668232at2759"/>